<dbReference type="Pfam" id="PF04452">
    <property type="entry name" value="Methyltrans_RNA"/>
    <property type="match status" value="1"/>
</dbReference>
<dbReference type="Pfam" id="PF20260">
    <property type="entry name" value="PUA_4"/>
    <property type="match status" value="1"/>
</dbReference>
<feature type="domain" description="Ribosomal RNA small subunit methyltransferase E methyltransferase" evidence="13">
    <location>
        <begin position="73"/>
        <end position="247"/>
    </location>
</feature>
<evidence type="ECO:0000256" key="9">
    <source>
        <dbReference type="ARBA" id="ARBA00022691"/>
    </source>
</evidence>
<evidence type="ECO:0000256" key="10">
    <source>
        <dbReference type="ARBA" id="ARBA00025699"/>
    </source>
</evidence>
<dbReference type="CDD" id="cd18084">
    <property type="entry name" value="RsmE-like"/>
    <property type="match status" value="1"/>
</dbReference>
<dbReference type="RefSeq" id="WP_161254958.1">
    <property type="nucleotide sequence ID" value="NZ_WXEY01000002.1"/>
</dbReference>
<accession>A0A845KZW7</accession>
<dbReference type="SUPFAM" id="SSF75217">
    <property type="entry name" value="alpha/beta knot"/>
    <property type="match status" value="1"/>
</dbReference>
<dbReference type="InterPro" id="IPR006700">
    <property type="entry name" value="RsmE"/>
</dbReference>
<dbReference type="EC" id="2.1.1.193" evidence="3 12"/>
<protein>
    <recommendedName>
        <fullName evidence="4 12">Ribosomal RNA small subunit methyltransferase E</fullName>
        <ecNumber evidence="3 12">2.1.1.193</ecNumber>
    </recommendedName>
</protein>
<comment type="subcellular location">
    <subcellularLocation>
        <location evidence="1 12">Cytoplasm</location>
    </subcellularLocation>
</comment>
<dbReference type="InterPro" id="IPR046886">
    <property type="entry name" value="RsmE_MTase_dom"/>
</dbReference>
<dbReference type="NCBIfam" id="TIGR00046">
    <property type="entry name" value="RsmE family RNA methyltransferase"/>
    <property type="match status" value="1"/>
</dbReference>
<evidence type="ECO:0000256" key="2">
    <source>
        <dbReference type="ARBA" id="ARBA00005528"/>
    </source>
</evidence>
<keyword evidence="5 12" id="KW-0963">Cytoplasm</keyword>
<dbReference type="SUPFAM" id="SSF88697">
    <property type="entry name" value="PUA domain-like"/>
    <property type="match status" value="1"/>
</dbReference>
<dbReference type="GO" id="GO:0070042">
    <property type="term" value="F:rRNA (uridine-N3-)-methyltransferase activity"/>
    <property type="evidence" value="ECO:0007669"/>
    <property type="project" value="TreeGrafter"/>
</dbReference>
<evidence type="ECO:0000256" key="12">
    <source>
        <dbReference type="PIRNR" id="PIRNR015601"/>
    </source>
</evidence>
<evidence type="ECO:0000256" key="3">
    <source>
        <dbReference type="ARBA" id="ARBA00012328"/>
    </source>
</evidence>
<proteinExistence type="inferred from homology"/>
<dbReference type="Proteomes" id="UP000463470">
    <property type="component" value="Unassembled WGS sequence"/>
</dbReference>
<dbReference type="NCBIfam" id="NF008692">
    <property type="entry name" value="PRK11713.1-5"/>
    <property type="match status" value="1"/>
</dbReference>
<keyword evidence="16" id="KW-1185">Reference proteome</keyword>
<comment type="function">
    <text evidence="10 12">Specifically methylates the N3 position of the uracil ring of uridine 1498 (m3U1498) in 16S rRNA. Acts on the fully assembled 30S ribosomal subunit.</text>
</comment>
<keyword evidence="8 12" id="KW-0808">Transferase</keyword>
<dbReference type="InterPro" id="IPR029028">
    <property type="entry name" value="Alpha/beta_knot_MTases"/>
</dbReference>
<evidence type="ECO:0000259" key="14">
    <source>
        <dbReference type="Pfam" id="PF20260"/>
    </source>
</evidence>
<organism evidence="15 16">
    <name type="scientific">Heliomicrobium undosum</name>
    <dbReference type="NCBI Taxonomy" id="121734"/>
    <lineage>
        <taxon>Bacteria</taxon>
        <taxon>Bacillati</taxon>
        <taxon>Bacillota</taxon>
        <taxon>Clostridia</taxon>
        <taxon>Eubacteriales</taxon>
        <taxon>Heliobacteriaceae</taxon>
        <taxon>Heliomicrobium</taxon>
    </lineage>
</organism>
<evidence type="ECO:0000313" key="15">
    <source>
        <dbReference type="EMBL" id="MZP28806.1"/>
    </source>
</evidence>
<dbReference type="InterPro" id="IPR015947">
    <property type="entry name" value="PUA-like_sf"/>
</dbReference>
<evidence type="ECO:0000259" key="13">
    <source>
        <dbReference type="Pfam" id="PF04452"/>
    </source>
</evidence>
<reference evidence="15 16" key="1">
    <citation type="submission" date="2020-01" db="EMBL/GenBank/DDBJ databases">
        <title>Whole-genome sequence of Heliobacterium undosum DSM 13378.</title>
        <authorList>
            <person name="Kyndt J.A."/>
            <person name="Meyer T.E."/>
        </authorList>
    </citation>
    <scope>NUCLEOTIDE SEQUENCE [LARGE SCALE GENOMIC DNA]</scope>
    <source>
        <strain evidence="15 16">DSM 13378</strain>
    </source>
</reference>
<feature type="domain" description="Ribosomal RNA small subunit methyltransferase E PUA-like" evidence="14">
    <location>
        <begin position="18"/>
        <end position="62"/>
    </location>
</feature>
<dbReference type="InterPro" id="IPR046887">
    <property type="entry name" value="RsmE_PUA-like"/>
</dbReference>
<dbReference type="PANTHER" id="PTHR30027">
    <property type="entry name" value="RIBOSOMAL RNA SMALL SUBUNIT METHYLTRANSFERASE E"/>
    <property type="match status" value="1"/>
</dbReference>
<name>A0A845KZW7_9FIRM</name>
<evidence type="ECO:0000256" key="11">
    <source>
        <dbReference type="ARBA" id="ARBA00047944"/>
    </source>
</evidence>
<dbReference type="OrthoDB" id="9815641at2"/>
<keyword evidence="7 12" id="KW-0489">Methyltransferase</keyword>
<evidence type="ECO:0000256" key="5">
    <source>
        <dbReference type="ARBA" id="ARBA00022490"/>
    </source>
</evidence>
<comment type="caution">
    <text evidence="15">The sequence shown here is derived from an EMBL/GenBank/DDBJ whole genome shotgun (WGS) entry which is preliminary data.</text>
</comment>
<evidence type="ECO:0000256" key="6">
    <source>
        <dbReference type="ARBA" id="ARBA00022552"/>
    </source>
</evidence>
<evidence type="ECO:0000256" key="8">
    <source>
        <dbReference type="ARBA" id="ARBA00022679"/>
    </source>
</evidence>
<gene>
    <name evidence="15" type="ORF">GTO91_03665</name>
</gene>
<evidence type="ECO:0000256" key="1">
    <source>
        <dbReference type="ARBA" id="ARBA00004496"/>
    </source>
</evidence>
<evidence type="ECO:0000313" key="16">
    <source>
        <dbReference type="Proteomes" id="UP000463470"/>
    </source>
</evidence>
<dbReference type="PIRSF" id="PIRSF015601">
    <property type="entry name" value="MTase_slr0722"/>
    <property type="match status" value="1"/>
</dbReference>
<keyword evidence="6 12" id="KW-0698">rRNA processing</keyword>
<keyword evidence="9 12" id="KW-0949">S-adenosyl-L-methionine</keyword>
<dbReference type="PANTHER" id="PTHR30027:SF3">
    <property type="entry name" value="16S RRNA (URACIL(1498)-N(3))-METHYLTRANSFERASE"/>
    <property type="match status" value="1"/>
</dbReference>
<comment type="similarity">
    <text evidence="2 12">Belongs to the RNA methyltransferase RsmE family.</text>
</comment>
<evidence type="ECO:0000256" key="4">
    <source>
        <dbReference type="ARBA" id="ARBA00013673"/>
    </source>
</evidence>
<dbReference type="AlphaFoldDB" id="A0A845KZW7"/>
<sequence>MHRFLFEPRNLTGDRVYLDREESQHLSKVLRLRAGDTVLAFDGQGNEYEAVVAEITGDKVCLESLRPTGASREAPIRLWLLQGVAKGEKMDLVIQKATELGVEKILPVLTERSVVRLDAAKAKERRDRWQKIAREAAKQCQRTVIPEVQLPVAWSEVITGWDMTTPLLIPWEEERGMGLKQVLSVLREDGLLHGSPSQVIGLAIGPEGGLTAAEAALARDRGAQTVGLGPRILRTETAGIAALAAIMYELGDWG</sequence>
<dbReference type="InterPro" id="IPR029026">
    <property type="entry name" value="tRNA_m1G_MTases_N"/>
</dbReference>
<evidence type="ECO:0000256" key="7">
    <source>
        <dbReference type="ARBA" id="ARBA00022603"/>
    </source>
</evidence>
<comment type="catalytic activity">
    <reaction evidence="11 12">
        <text>uridine(1498) in 16S rRNA + S-adenosyl-L-methionine = N(3)-methyluridine(1498) in 16S rRNA + S-adenosyl-L-homocysteine + H(+)</text>
        <dbReference type="Rhea" id="RHEA:42920"/>
        <dbReference type="Rhea" id="RHEA-COMP:10283"/>
        <dbReference type="Rhea" id="RHEA-COMP:10284"/>
        <dbReference type="ChEBI" id="CHEBI:15378"/>
        <dbReference type="ChEBI" id="CHEBI:57856"/>
        <dbReference type="ChEBI" id="CHEBI:59789"/>
        <dbReference type="ChEBI" id="CHEBI:65315"/>
        <dbReference type="ChEBI" id="CHEBI:74502"/>
        <dbReference type="EC" id="2.1.1.193"/>
    </reaction>
</comment>
<dbReference type="Gene3D" id="3.40.1280.10">
    <property type="match status" value="1"/>
</dbReference>
<dbReference type="GO" id="GO:0070475">
    <property type="term" value="P:rRNA base methylation"/>
    <property type="evidence" value="ECO:0007669"/>
    <property type="project" value="TreeGrafter"/>
</dbReference>
<dbReference type="EMBL" id="WXEY01000002">
    <property type="protein sequence ID" value="MZP28806.1"/>
    <property type="molecule type" value="Genomic_DNA"/>
</dbReference>
<dbReference type="GO" id="GO:0005737">
    <property type="term" value="C:cytoplasm"/>
    <property type="evidence" value="ECO:0007669"/>
    <property type="project" value="UniProtKB-SubCell"/>
</dbReference>